<feature type="region of interest" description="Disordered" evidence="6">
    <location>
        <begin position="234"/>
        <end position="259"/>
    </location>
</feature>
<keyword evidence="3" id="KW-0238">DNA-binding</keyword>
<dbReference type="CDD" id="cd12148">
    <property type="entry name" value="fungal_TF_MHR"/>
    <property type="match status" value="1"/>
</dbReference>
<dbReference type="CDD" id="cd00067">
    <property type="entry name" value="GAL4"/>
    <property type="match status" value="1"/>
</dbReference>
<feature type="region of interest" description="Disordered" evidence="6">
    <location>
        <begin position="129"/>
        <end position="167"/>
    </location>
</feature>
<dbReference type="InterPro" id="IPR036864">
    <property type="entry name" value="Zn2-C6_fun-type_DNA-bd_sf"/>
</dbReference>
<dbReference type="AlphaFoldDB" id="A0A9W9J6T3"/>
<dbReference type="Gene3D" id="4.10.240.10">
    <property type="entry name" value="Zn(2)-C6 fungal-type DNA-binding domain"/>
    <property type="match status" value="1"/>
</dbReference>
<reference evidence="9" key="1">
    <citation type="submission" date="2022-12" db="EMBL/GenBank/DDBJ databases">
        <authorList>
            <person name="Petersen C."/>
        </authorList>
    </citation>
    <scope>NUCLEOTIDE SEQUENCE</scope>
    <source>
        <strain evidence="9">IBT 15544</strain>
    </source>
</reference>
<evidence type="ECO:0000256" key="3">
    <source>
        <dbReference type="ARBA" id="ARBA00023125"/>
    </source>
</evidence>
<dbReference type="GO" id="GO:0006351">
    <property type="term" value="P:DNA-templated transcription"/>
    <property type="evidence" value="ECO:0007669"/>
    <property type="project" value="InterPro"/>
</dbReference>
<evidence type="ECO:0000313" key="9">
    <source>
        <dbReference type="EMBL" id="KAJ5191609.1"/>
    </source>
</evidence>
<evidence type="ECO:0000256" key="7">
    <source>
        <dbReference type="SAM" id="Phobius"/>
    </source>
</evidence>
<dbReference type="InterPro" id="IPR050987">
    <property type="entry name" value="AtrR-like"/>
</dbReference>
<dbReference type="GeneID" id="83184951"/>
<evidence type="ECO:0000259" key="8">
    <source>
        <dbReference type="SMART" id="SM00906"/>
    </source>
</evidence>
<keyword evidence="2" id="KW-0805">Transcription regulation</keyword>
<feature type="compositionally biased region" description="Polar residues" evidence="6">
    <location>
        <begin position="129"/>
        <end position="158"/>
    </location>
</feature>
<dbReference type="EMBL" id="JAPQKR010000016">
    <property type="protein sequence ID" value="KAJ5191609.1"/>
    <property type="molecule type" value="Genomic_DNA"/>
</dbReference>
<dbReference type="Proteomes" id="UP001150904">
    <property type="component" value="Unassembled WGS sequence"/>
</dbReference>
<reference evidence="9" key="2">
    <citation type="journal article" date="2023" name="IMA Fungus">
        <title>Comparative genomic study of the Penicillium genus elucidates a diverse pangenome and 15 lateral gene transfer events.</title>
        <authorList>
            <person name="Petersen C."/>
            <person name="Sorensen T."/>
            <person name="Nielsen M.R."/>
            <person name="Sondergaard T.E."/>
            <person name="Sorensen J.L."/>
            <person name="Fitzpatrick D.A."/>
            <person name="Frisvad J.C."/>
            <person name="Nielsen K.L."/>
        </authorList>
    </citation>
    <scope>NUCLEOTIDE SEQUENCE</scope>
    <source>
        <strain evidence="9">IBT 15544</strain>
    </source>
</reference>
<dbReference type="PANTHER" id="PTHR46910">
    <property type="entry name" value="TRANSCRIPTION FACTOR PDR1"/>
    <property type="match status" value="1"/>
</dbReference>
<dbReference type="GO" id="GO:0008270">
    <property type="term" value="F:zinc ion binding"/>
    <property type="evidence" value="ECO:0007669"/>
    <property type="project" value="InterPro"/>
</dbReference>
<feature type="compositionally biased region" description="Polar residues" evidence="6">
    <location>
        <begin position="244"/>
        <end position="253"/>
    </location>
</feature>
<dbReference type="SMART" id="SM00906">
    <property type="entry name" value="Fungal_trans"/>
    <property type="match status" value="1"/>
</dbReference>
<keyword evidence="7" id="KW-0812">Transmembrane</keyword>
<evidence type="ECO:0000256" key="2">
    <source>
        <dbReference type="ARBA" id="ARBA00023015"/>
    </source>
</evidence>
<evidence type="ECO:0000313" key="10">
    <source>
        <dbReference type="Proteomes" id="UP001150904"/>
    </source>
</evidence>
<dbReference type="InterPro" id="IPR007219">
    <property type="entry name" value="XnlR_reg_dom"/>
</dbReference>
<keyword evidence="4" id="KW-0804">Transcription</keyword>
<feature type="domain" description="Xylanolytic transcriptional activator regulatory" evidence="8">
    <location>
        <begin position="391"/>
        <end position="462"/>
    </location>
</feature>
<dbReference type="InterPro" id="IPR001138">
    <property type="entry name" value="Zn2Cys6_DnaBD"/>
</dbReference>
<comment type="caution">
    <text evidence="9">The sequence shown here is derived from an EMBL/GenBank/DDBJ whole genome shotgun (WGS) entry which is preliminary data.</text>
</comment>
<sequence length="782" mass="87071">MEPEGSDRGEGSSALARRAVCAPLPQRTRWTETFQSNHDSQNIRCDKRTPCSNCRSSNIACRSTGEGQRPQEPRRRYVFLKLSPCLLYVAWWGWDYAGLTKVRSEKKIDMIEDRLGGIEQTLRQLVVSSHSNGSSAIKMQTSSQASPQSNARRQSPPNGQEHEGIKEPGYTSNAAIEQHDSSSGFEGNSSLAAHSAYARAFLESAVSHSTPEVLSSPKISEALSSLKQIVEMQNKRRGNDTRRGQFSSQSNRQGAHRDVRDLEMPPLQVVLTLLGRIKDNPPSSFGGYIPFFTVEYFTEKCREVYFCTEDYSDATFVTVNAGLYNVFIELEIPEKDHAELEKYQHYTRLCKYNLEAALANLNILMPATFDTIVALTVGAMHGIEISKPSVSWTLSTMAIQMCQTLGYHRISSMEQDPPEVQAKKQILFWSVFTVLNMLSLRLGRASPVQEYDIGLPSPFETFTSNGVWGTICALWTKQAMIENKIYTLLYSPAALNQPENERVAHARRLAVELQTTVFEPFEQILSSDLPLNDVDLIYLRSDKVSRLAILTLIYRAIPPSPESGSPTTFIPECIEMARASLEHHQMCASALQESSEMIRCSYMHWAILVSPFVPFIVIFCLVIATSDSEDLTRLEDFIASLRPLCAFSQSIDRLHNLCSVLGTVARLYVEAKSRSQAGEDQTLASVGQEFDVYLSALGLAPGNVMPNAQGYYQTDIPGMQTSIPDSSSQAFGFSTPVPQAPNQDISTAEMSQAAQLGNWFSGNQYMMGLLEEDLFQFNPNGL</sequence>
<evidence type="ECO:0000256" key="5">
    <source>
        <dbReference type="ARBA" id="ARBA00023242"/>
    </source>
</evidence>
<feature type="transmembrane region" description="Helical" evidence="7">
    <location>
        <begin position="602"/>
        <end position="624"/>
    </location>
</feature>
<keyword evidence="10" id="KW-1185">Reference proteome</keyword>
<evidence type="ECO:0000256" key="1">
    <source>
        <dbReference type="ARBA" id="ARBA00022723"/>
    </source>
</evidence>
<keyword evidence="5" id="KW-0539">Nucleus</keyword>
<dbReference type="Pfam" id="PF04082">
    <property type="entry name" value="Fungal_trans"/>
    <property type="match status" value="1"/>
</dbReference>
<proteinExistence type="predicted"/>
<dbReference type="PANTHER" id="PTHR46910:SF5">
    <property type="entry name" value="ZN(II)2CYS6 TRANSCRIPTION FACTOR (EUROFUNG)"/>
    <property type="match status" value="1"/>
</dbReference>
<name>A0A9W9J6T3_9EURO</name>
<accession>A0A9W9J6T3</accession>
<evidence type="ECO:0000256" key="4">
    <source>
        <dbReference type="ARBA" id="ARBA00023163"/>
    </source>
</evidence>
<keyword evidence="7" id="KW-1133">Transmembrane helix</keyword>
<dbReference type="OrthoDB" id="103819at2759"/>
<organism evidence="9 10">
    <name type="scientific">Penicillium cinerascens</name>
    <dbReference type="NCBI Taxonomy" id="70096"/>
    <lineage>
        <taxon>Eukaryota</taxon>
        <taxon>Fungi</taxon>
        <taxon>Dikarya</taxon>
        <taxon>Ascomycota</taxon>
        <taxon>Pezizomycotina</taxon>
        <taxon>Eurotiomycetes</taxon>
        <taxon>Eurotiomycetidae</taxon>
        <taxon>Eurotiales</taxon>
        <taxon>Aspergillaceae</taxon>
        <taxon>Penicillium</taxon>
    </lineage>
</organism>
<protein>
    <submittedName>
        <fullName evidence="9">Transcriptional regulator family: Fungal Specific TF</fullName>
    </submittedName>
</protein>
<dbReference type="RefSeq" id="XP_058304549.1">
    <property type="nucleotide sequence ID" value="XM_058457650.1"/>
</dbReference>
<evidence type="ECO:0000256" key="6">
    <source>
        <dbReference type="SAM" id="MobiDB-lite"/>
    </source>
</evidence>
<dbReference type="GO" id="GO:0000981">
    <property type="term" value="F:DNA-binding transcription factor activity, RNA polymerase II-specific"/>
    <property type="evidence" value="ECO:0007669"/>
    <property type="project" value="InterPro"/>
</dbReference>
<keyword evidence="7" id="KW-0472">Membrane</keyword>
<feature type="compositionally biased region" description="Basic and acidic residues" evidence="6">
    <location>
        <begin position="234"/>
        <end position="243"/>
    </location>
</feature>
<keyword evidence="1" id="KW-0479">Metal-binding</keyword>
<gene>
    <name evidence="9" type="ORF">N7498_010594</name>
</gene>
<dbReference type="GO" id="GO:0003677">
    <property type="term" value="F:DNA binding"/>
    <property type="evidence" value="ECO:0007669"/>
    <property type="project" value="UniProtKB-KW"/>
</dbReference>